<evidence type="ECO:0000313" key="1">
    <source>
        <dbReference type="EMBL" id="RHN68205.1"/>
    </source>
</evidence>
<gene>
    <name evidence="1" type="ORF">MtrunA17_Chr3g0111331</name>
</gene>
<dbReference type="Gramene" id="rna16522">
    <property type="protein sequence ID" value="RHN68205.1"/>
    <property type="gene ID" value="gene16522"/>
</dbReference>
<dbReference type="AlphaFoldDB" id="A0A396IW28"/>
<name>A0A396IW28_MEDTR</name>
<dbReference type="EMBL" id="PSQE01000003">
    <property type="protein sequence ID" value="RHN68205.1"/>
    <property type="molecule type" value="Genomic_DNA"/>
</dbReference>
<dbReference type="Proteomes" id="UP000265566">
    <property type="component" value="Chromosome 3"/>
</dbReference>
<sequence length="77" mass="9181">MSVADLFSVDLEQQGVFWRWRRRLWQWEEEMLAECRTLLLDVLLFAECFRYLGLASCSFRWIHCSWCLSGANLAGLF</sequence>
<organism evidence="1">
    <name type="scientific">Medicago truncatula</name>
    <name type="common">Barrel medic</name>
    <name type="synonym">Medicago tribuloides</name>
    <dbReference type="NCBI Taxonomy" id="3880"/>
    <lineage>
        <taxon>Eukaryota</taxon>
        <taxon>Viridiplantae</taxon>
        <taxon>Streptophyta</taxon>
        <taxon>Embryophyta</taxon>
        <taxon>Tracheophyta</taxon>
        <taxon>Spermatophyta</taxon>
        <taxon>Magnoliopsida</taxon>
        <taxon>eudicotyledons</taxon>
        <taxon>Gunneridae</taxon>
        <taxon>Pentapetalae</taxon>
        <taxon>rosids</taxon>
        <taxon>fabids</taxon>
        <taxon>Fabales</taxon>
        <taxon>Fabaceae</taxon>
        <taxon>Papilionoideae</taxon>
        <taxon>50 kb inversion clade</taxon>
        <taxon>NPAAA clade</taxon>
        <taxon>Hologalegina</taxon>
        <taxon>IRL clade</taxon>
        <taxon>Trifolieae</taxon>
        <taxon>Medicago</taxon>
    </lineage>
</organism>
<reference evidence="1" key="1">
    <citation type="journal article" date="2018" name="Nat. Plants">
        <title>Whole-genome landscape of Medicago truncatula symbiotic genes.</title>
        <authorList>
            <person name="Pecrix Y."/>
            <person name="Gamas P."/>
            <person name="Carrere S."/>
        </authorList>
    </citation>
    <scope>NUCLEOTIDE SEQUENCE</scope>
    <source>
        <tissue evidence="1">Leaves</tissue>
    </source>
</reference>
<protein>
    <submittedName>
        <fullName evidence="1">Uncharacterized protein</fullName>
    </submittedName>
</protein>
<proteinExistence type="predicted"/>
<accession>A0A396IW28</accession>
<comment type="caution">
    <text evidence="1">The sequence shown here is derived from an EMBL/GenBank/DDBJ whole genome shotgun (WGS) entry which is preliminary data.</text>
</comment>